<dbReference type="FunFam" id="1.10.150.900:FF:000001">
    <property type="entry name" value="Aminoacylase-1, putative"/>
    <property type="match status" value="1"/>
</dbReference>
<evidence type="ECO:0000256" key="4">
    <source>
        <dbReference type="SAM" id="SignalP"/>
    </source>
</evidence>
<gene>
    <name evidence="5" type="ORF">F3Y22_tig00110279pilonHSYRG00135</name>
</gene>
<comment type="caution">
    <text evidence="5">The sequence shown here is derived from an EMBL/GenBank/DDBJ whole genome shotgun (WGS) entry which is preliminary data.</text>
</comment>
<feature type="binding site" evidence="3">
    <location>
        <position position="184"/>
    </location>
    <ligand>
        <name>Zn(2+)</name>
        <dbReference type="ChEBI" id="CHEBI:29105"/>
        <label>1</label>
    </ligand>
</feature>
<evidence type="ECO:0000256" key="3">
    <source>
        <dbReference type="PIRSR" id="PIRSR036696-2"/>
    </source>
</evidence>
<evidence type="ECO:0000313" key="5">
    <source>
        <dbReference type="EMBL" id="KAE8711764.1"/>
    </source>
</evidence>
<dbReference type="GO" id="GO:0004046">
    <property type="term" value="F:aminoacylase activity"/>
    <property type="evidence" value="ECO:0007669"/>
    <property type="project" value="TreeGrafter"/>
</dbReference>
<reference evidence="5" key="1">
    <citation type="submission" date="2019-09" db="EMBL/GenBank/DDBJ databases">
        <title>Draft genome information of white flower Hibiscus syriacus.</title>
        <authorList>
            <person name="Kim Y.-M."/>
        </authorList>
    </citation>
    <scope>NUCLEOTIDE SEQUENCE [LARGE SCALE GENOMIC DNA]</scope>
    <source>
        <strain evidence="5">YM2019G1</strain>
    </source>
</reference>
<feature type="binding site" evidence="3">
    <location>
        <position position="157"/>
    </location>
    <ligand>
        <name>Zn(2+)</name>
        <dbReference type="ChEBI" id="CHEBI:29105"/>
        <label>2</label>
    </ligand>
</feature>
<dbReference type="InterPro" id="IPR052083">
    <property type="entry name" value="Aminoacylase-1_M20A"/>
</dbReference>
<accession>A0A6A3B3Z4</accession>
<dbReference type="PIRSF" id="PIRSF036696">
    <property type="entry name" value="ACY-1"/>
    <property type="match status" value="1"/>
</dbReference>
<evidence type="ECO:0000313" key="6">
    <source>
        <dbReference type="Proteomes" id="UP000436088"/>
    </source>
</evidence>
<dbReference type="GO" id="GO:0046872">
    <property type="term" value="F:metal ion binding"/>
    <property type="evidence" value="ECO:0007669"/>
    <property type="project" value="UniProtKB-KW"/>
</dbReference>
<keyword evidence="4" id="KW-0732">Signal</keyword>
<keyword evidence="3" id="KW-0862">Zinc</keyword>
<dbReference type="InterPro" id="IPR002933">
    <property type="entry name" value="Peptidase_M20"/>
</dbReference>
<dbReference type="PROSITE" id="PS00758">
    <property type="entry name" value="ARGE_DAPE_CPG2_1"/>
    <property type="match status" value="1"/>
</dbReference>
<dbReference type="AlphaFoldDB" id="A0A6A3B3Z4"/>
<organism evidence="5 6">
    <name type="scientific">Hibiscus syriacus</name>
    <name type="common">Rose of Sharon</name>
    <dbReference type="NCBI Taxonomy" id="106335"/>
    <lineage>
        <taxon>Eukaryota</taxon>
        <taxon>Viridiplantae</taxon>
        <taxon>Streptophyta</taxon>
        <taxon>Embryophyta</taxon>
        <taxon>Tracheophyta</taxon>
        <taxon>Spermatophyta</taxon>
        <taxon>Magnoliopsida</taxon>
        <taxon>eudicotyledons</taxon>
        <taxon>Gunneridae</taxon>
        <taxon>Pentapetalae</taxon>
        <taxon>rosids</taxon>
        <taxon>malvids</taxon>
        <taxon>Malvales</taxon>
        <taxon>Malvaceae</taxon>
        <taxon>Malvoideae</taxon>
        <taxon>Hibiscus</taxon>
    </lineage>
</organism>
<sequence length="389" mass="43579">MEKSCNCDRRSFLVLLLHLLPLFLSSLSAPAEPTQPPSHDEQSQIISRFQQYLQIDTTQPSPDYQTSTRFIISQAESLSLQSRVIEFVEAKPVVLLKWPGSDPSLPSVLLNSHTDVVAFEDSKWTHPPLAGYVDERGNVSGFRPKRSLYLSFVPDEEIGGNDGAKKLAYSDVFRDMNVGIVLDEGLPSQNENYRLFYAEKAPWWLMIKSNGAPGHGAKLYDNSAMENLFKSIETIRRFRASQFDLLKAGLKSEGEVVSVNMVFLKAGTPSPTFKQKATSHDDLGRPLVTATDSSNPWWILMEEAIKKANGKIGKPEIFSGATDARYFQQLGLPAIGFQPMANTPFLLHDHNEFLNKKEYLRGIEVYESIIKAYTSYVPPGRDGVSRDEL</sequence>
<dbReference type="PANTHER" id="PTHR45892:SF1">
    <property type="entry name" value="AMINOACYLASE-1"/>
    <property type="match status" value="1"/>
</dbReference>
<dbReference type="Pfam" id="PF01546">
    <property type="entry name" value="Peptidase_M20"/>
    <property type="match status" value="1"/>
</dbReference>
<feature type="active site" description="Proton acceptor" evidence="2">
    <location>
        <position position="156"/>
    </location>
</feature>
<keyword evidence="3" id="KW-0479">Metal-binding</keyword>
<dbReference type="Gene3D" id="1.10.150.900">
    <property type="match status" value="1"/>
</dbReference>
<feature type="binding site" evidence="3">
    <location>
        <position position="348"/>
    </location>
    <ligand>
        <name>Zn(2+)</name>
        <dbReference type="ChEBI" id="CHEBI:29105"/>
        <label>2</label>
    </ligand>
</feature>
<dbReference type="InterPro" id="IPR001261">
    <property type="entry name" value="ArgE/DapE_CS"/>
</dbReference>
<dbReference type="PANTHER" id="PTHR45892">
    <property type="entry name" value="AMINOACYLASE-1"/>
    <property type="match status" value="1"/>
</dbReference>
<dbReference type="Gene3D" id="3.40.630.10">
    <property type="entry name" value="Zn peptidases"/>
    <property type="match status" value="2"/>
</dbReference>
<evidence type="ECO:0000256" key="2">
    <source>
        <dbReference type="PIRSR" id="PIRSR036696-1"/>
    </source>
</evidence>
<feature type="active site" evidence="2">
    <location>
        <position position="115"/>
    </location>
</feature>
<name>A0A6A3B3Z4_HIBSY</name>
<dbReference type="SUPFAM" id="SSF53187">
    <property type="entry name" value="Zn-dependent exopeptidases"/>
    <property type="match status" value="1"/>
</dbReference>
<feature type="chain" id="PRO_5025669583" description="N-acyl-L-amino-acid amidohydrolase" evidence="4">
    <location>
        <begin position="29"/>
        <end position="389"/>
    </location>
</feature>
<comment type="cofactor">
    <cofactor evidence="3">
        <name>Zn(2+)</name>
        <dbReference type="ChEBI" id="CHEBI:29105"/>
    </cofactor>
    <text evidence="3">Binds 2 Zn(2+) ions per subunit.</text>
</comment>
<dbReference type="EMBL" id="VEPZ02000908">
    <property type="protein sequence ID" value="KAE8711764.1"/>
    <property type="molecule type" value="Genomic_DNA"/>
</dbReference>
<keyword evidence="6" id="KW-1185">Reference proteome</keyword>
<evidence type="ECO:0000256" key="1">
    <source>
        <dbReference type="ARBA" id="ARBA00022801"/>
    </source>
</evidence>
<proteinExistence type="predicted"/>
<dbReference type="Proteomes" id="UP000436088">
    <property type="component" value="Unassembled WGS sequence"/>
</dbReference>
<feature type="signal peptide" evidence="4">
    <location>
        <begin position="1"/>
        <end position="28"/>
    </location>
</feature>
<feature type="binding site" evidence="3">
    <location>
        <position position="113"/>
    </location>
    <ligand>
        <name>Zn(2+)</name>
        <dbReference type="ChEBI" id="CHEBI:29105"/>
        <label>1</label>
    </ligand>
</feature>
<protein>
    <recommendedName>
        <fullName evidence="7">N-acyl-L-amino-acid amidohydrolase</fullName>
    </recommendedName>
</protein>
<evidence type="ECO:0008006" key="7">
    <source>
        <dbReference type="Google" id="ProtNLM"/>
    </source>
</evidence>
<keyword evidence="1" id="KW-0378">Hydrolase</keyword>